<organism evidence="2 3">
    <name type="scientific">Marivita hallyeonensis</name>
    <dbReference type="NCBI Taxonomy" id="996342"/>
    <lineage>
        <taxon>Bacteria</taxon>
        <taxon>Pseudomonadati</taxon>
        <taxon>Pseudomonadota</taxon>
        <taxon>Alphaproteobacteria</taxon>
        <taxon>Rhodobacterales</taxon>
        <taxon>Roseobacteraceae</taxon>
        <taxon>Marivita</taxon>
    </lineage>
</organism>
<name>A0A1M5P1H3_9RHOB</name>
<dbReference type="InterPro" id="IPR036412">
    <property type="entry name" value="HAD-like_sf"/>
</dbReference>
<dbReference type="OrthoDB" id="7847955at2"/>
<dbReference type="InterPro" id="IPR006380">
    <property type="entry name" value="SPP-like_dom"/>
</dbReference>
<keyword evidence="2" id="KW-0378">Hydrolase</keyword>
<dbReference type="RefSeq" id="WP_072776455.1">
    <property type="nucleotide sequence ID" value="NZ_FQXC01000001.1"/>
</dbReference>
<dbReference type="SFLD" id="SFLDG01141">
    <property type="entry name" value="C2.B.1:_Sucrose_Phosphatase_Li"/>
    <property type="match status" value="1"/>
</dbReference>
<accession>A0A1M5P1H3</accession>
<keyword evidence="3" id="KW-1185">Reference proteome</keyword>
<dbReference type="GO" id="GO:0016791">
    <property type="term" value="F:phosphatase activity"/>
    <property type="evidence" value="ECO:0007669"/>
    <property type="project" value="TreeGrafter"/>
</dbReference>
<evidence type="ECO:0000313" key="2">
    <source>
        <dbReference type="EMBL" id="SHG95557.1"/>
    </source>
</evidence>
<gene>
    <name evidence="2" type="ORF">SAMN05443551_1121</name>
</gene>
<dbReference type="InterPro" id="IPR006379">
    <property type="entry name" value="HAD-SF_hydro_IIB"/>
</dbReference>
<dbReference type="SUPFAM" id="SSF56784">
    <property type="entry name" value="HAD-like"/>
    <property type="match status" value="1"/>
</dbReference>
<dbReference type="Gene3D" id="3.40.50.1000">
    <property type="entry name" value="HAD superfamily/HAD-like"/>
    <property type="match status" value="1"/>
</dbReference>
<dbReference type="Gene3D" id="3.90.1070.10">
    <property type="match status" value="1"/>
</dbReference>
<dbReference type="AlphaFoldDB" id="A0A1M5P1H3"/>
<dbReference type="PANTHER" id="PTHR10000">
    <property type="entry name" value="PHOSPHOSERINE PHOSPHATASE"/>
    <property type="match status" value="1"/>
</dbReference>
<dbReference type="Pfam" id="PF05116">
    <property type="entry name" value="S6PP"/>
    <property type="match status" value="1"/>
</dbReference>
<evidence type="ECO:0000259" key="1">
    <source>
        <dbReference type="Pfam" id="PF05116"/>
    </source>
</evidence>
<dbReference type="InterPro" id="IPR023214">
    <property type="entry name" value="HAD_sf"/>
</dbReference>
<dbReference type="PANTHER" id="PTHR10000:SF8">
    <property type="entry name" value="HAD SUPERFAMILY HYDROLASE-LIKE, TYPE 3"/>
    <property type="match status" value="1"/>
</dbReference>
<protein>
    <submittedName>
        <fullName evidence="2">HAD-superfamily hydrolase, subfamily IIB</fullName>
    </submittedName>
</protein>
<reference evidence="2 3" key="1">
    <citation type="submission" date="2016-11" db="EMBL/GenBank/DDBJ databases">
        <authorList>
            <person name="Jaros S."/>
            <person name="Januszkiewicz K."/>
            <person name="Wedrychowicz H."/>
        </authorList>
    </citation>
    <scope>NUCLEOTIDE SEQUENCE [LARGE SCALE GENOMIC DNA]</scope>
    <source>
        <strain evidence="2 3">DSM 29431</strain>
    </source>
</reference>
<dbReference type="Proteomes" id="UP000184221">
    <property type="component" value="Unassembled WGS sequence"/>
</dbReference>
<dbReference type="NCBIfam" id="TIGR01484">
    <property type="entry name" value="HAD-SF-IIB"/>
    <property type="match status" value="1"/>
</dbReference>
<feature type="domain" description="Sucrose phosphatase-like" evidence="1">
    <location>
        <begin position="16"/>
        <end position="249"/>
    </location>
</feature>
<dbReference type="STRING" id="996342.SAMN05443551_1121"/>
<evidence type="ECO:0000313" key="3">
    <source>
        <dbReference type="Proteomes" id="UP000184221"/>
    </source>
</evidence>
<proteinExistence type="predicted"/>
<dbReference type="GO" id="GO:0000287">
    <property type="term" value="F:magnesium ion binding"/>
    <property type="evidence" value="ECO:0007669"/>
    <property type="project" value="TreeGrafter"/>
</dbReference>
<dbReference type="SFLD" id="SFLDG01140">
    <property type="entry name" value="C2.B:_Phosphomannomutase_and_P"/>
    <property type="match status" value="1"/>
</dbReference>
<dbReference type="SFLD" id="SFLDS00003">
    <property type="entry name" value="Haloacid_Dehalogenase"/>
    <property type="match status" value="1"/>
</dbReference>
<dbReference type="GO" id="GO:0005829">
    <property type="term" value="C:cytosol"/>
    <property type="evidence" value="ECO:0007669"/>
    <property type="project" value="TreeGrafter"/>
</dbReference>
<dbReference type="EMBL" id="FQXC01000001">
    <property type="protein sequence ID" value="SHG95557.1"/>
    <property type="molecule type" value="Genomic_DNA"/>
</dbReference>
<sequence length="258" mass="28600">MTRHESFSDFTIAEKDLVLATDLDGTFLGGYDADRKQFYAWIEANRDRVGLIFVTGRDPSFIRELTYKGHVPRPDYVVADVGTTIAEMDHTHILSPIDVLEAEIADAWKNSNDRVQRALHGMAGLKLQSTMFRYRVSYDMDPYRLDPKAVATVEDLGLDVLISDDRFFDVLPKGVSKGPSLLRLLTHLGIDNRKTLVAGDTLNDYSMLAMGVPAVAVGNSEPALVEKVKDLDHVRIAEDHGVAGIAEAIVKDQLFPKA</sequence>